<protein>
    <submittedName>
        <fullName evidence="1">Uncharacterized protein</fullName>
    </submittedName>
</protein>
<name>A0A2A2HNQ8_9EURY</name>
<dbReference type="EMBL" id="LMVP01000536">
    <property type="protein sequence ID" value="PAV10978.1"/>
    <property type="molecule type" value="Genomic_DNA"/>
</dbReference>
<organism evidence="1 2">
    <name type="scientific">Methanosarcina spelaei</name>
    <dbReference type="NCBI Taxonomy" id="1036679"/>
    <lineage>
        <taxon>Archaea</taxon>
        <taxon>Methanobacteriati</taxon>
        <taxon>Methanobacteriota</taxon>
        <taxon>Stenosarchaea group</taxon>
        <taxon>Methanomicrobia</taxon>
        <taxon>Methanosarcinales</taxon>
        <taxon>Methanosarcinaceae</taxon>
        <taxon>Methanosarcina</taxon>
    </lineage>
</organism>
<evidence type="ECO:0000313" key="2">
    <source>
        <dbReference type="Proteomes" id="UP000218164"/>
    </source>
</evidence>
<sequence>MGRKPVMLFIFFSIIILLLSETVLANTYHSPSSSLHEINETNGLSKRTVPYSGWLESPDKTISLLSKLSEETLTNCTNPESTIYDPNVLKAYGKVPVIKNTSELTEFNSTLQTVRDSSILEVKPYLYPDGPIVDYGAGFMHGYFLIKLYDYEGNKTAYSETELKEIYKIVEKHAFKAGIDKVPVMFCLWDKTAIFDFPENNSSFGGSMFDKDVVQLTDIEFPMFYYNLANSSSLQIIKNDSLDEIKPYLHPSGPIVKYGSDTMEGVFPIKLYYEGNETVYSQTELDEIHNIVRKCANKAGLDSVSVMFYNQEGIVRFDGYNNTYSSPNNSMSGSKNIVELNNSNNNGSNPFNENSSIVNNSSENDLSKNNSIPGFVLFESLICLCGVWKFSKK</sequence>
<dbReference type="AlphaFoldDB" id="A0A2A2HNQ8"/>
<keyword evidence="2" id="KW-1185">Reference proteome</keyword>
<proteinExistence type="predicted"/>
<accession>A0A2A2HNQ8</accession>
<comment type="caution">
    <text evidence="1">The sequence shown here is derived from an EMBL/GenBank/DDBJ whole genome shotgun (WGS) entry which is preliminary data.</text>
</comment>
<dbReference type="Proteomes" id="UP000218164">
    <property type="component" value="Unassembled WGS sequence"/>
</dbReference>
<dbReference type="RefSeq" id="WP_095645879.1">
    <property type="nucleotide sequence ID" value="NZ_LMVP01000536.1"/>
</dbReference>
<gene>
    <name evidence="1" type="ORF">ASJ81_11900</name>
</gene>
<reference evidence="1 2" key="1">
    <citation type="journal article" date="2017" name="BMC Genomics">
        <title>Genomic analysis of methanogenic archaea reveals a shift towards energy conservation.</title>
        <authorList>
            <person name="Gilmore S.P."/>
            <person name="Henske J.K."/>
            <person name="Sexton J.A."/>
            <person name="Solomon K.V."/>
            <person name="Seppala S."/>
            <person name="Yoo J.I."/>
            <person name="Huyett L.M."/>
            <person name="Pressman A."/>
            <person name="Cogan J.Z."/>
            <person name="Kivenson V."/>
            <person name="Peng X."/>
            <person name="Tan Y."/>
            <person name="Valentine D.L."/>
            <person name="O'Malley M.A."/>
        </authorList>
    </citation>
    <scope>NUCLEOTIDE SEQUENCE [LARGE SCALE GENOMIC DNA]</scope>
    <source>
        <strain evidence="1 2">MC-15</strain>
    </source>
</reference>
<dbReference type="OrthoDB" id="137839at2157"/>
<evidence type="ECO:0000313" key="1">
    <source>
        <dbReference type="EMBL" id="PAV10978.1"/>
    </source>
</evidence>